<evidence type="ECO:0000256" key="1">
    <source>
        <dbReference type="ARBA" id="ARBA00005272"/>
    </source>
</evidence>
<feature type="domain" description="FAD/NAD(P)-binding" evidence="6">
    <location>
        <begin position="11"/>
        <end position="338"/>
    </location>
</feature>
<gene>
    <name evidence="7" type="ORF">K504DRAFT_391936</name>
</gene>
<comment type="similarity">
    <text evidence="1">Belongs to the NADH dehydrogenase family.</text>
</comment>
<organism evidence="7 8">
    <name type="scientific">Pleomassaria siparia CBS 279.74</name>
    <dbReference type="NCBI Taxonomy" id="1314801"/>
    <lineage>
        <taxon>Eukaryota</taxon>
        <taxon>Fungi</taxon>
        <taxon>Dikarya</taxon>
        <taxon>Ascomycota</taxon>
        <taxon>Pezizomycotina</taxon>
        <taxon>Dothideomycetes</taxon>
        <taxon>Pleosporomycetidae</taxon>
        <taxon>Pleosporales</taxon>
        <taxon>Pleomassariaceae</taxon>
        <taxon>Pleomassaria</taxon>
    </lineage>
</organism>
<dbReference type="InterPro" id="IPR023753">
    <property type="entry name" value="FAD/NAD-binding_dom"/>
</dbReference>
<dbReference type="Proteomes" id="UP000799428">
    <property type="component" value="Unassembled WGS sequence"/>
</dbReference>
<dbReference type="PANTHER" id="PTHR43706:SF17">
    <property type="entry name" value="NADH DEHYDROGENASE (EUROFUNG)"/>
    <property type="match status" value="1"/>
</dbReference>
<dbReference type="AlphaFoldDB" id="A0A6G1JSX9"/>
<keyword evidence="8" id="KW-1185">Reference proteome</keyword>
<sequence length="425" mass="46990">MLKDQNRPVFAIIGSGWGGSTLARLLDTAKYDVVVLSPDMTFSYTPLLASAACGLFDFSLAAESIRQPGSRVRFVRATVHDIDFASKQLNCTAQDEINSEIKFLFSFDQLVITPGTTVNTFGTPGVHEHAMVMRNAHDALKFRLRLFDQLERASLPCIDDETRNGLLHVIVVGGGPTGLELVAELSDMIRCQLNKIFPHLYENISISVHDVAGSILTSFDEKLAEYGTAKLRARNIEIHTSSHIEKIEAGAIVTKELGRVNAGVVVWATGNKAIPLIEDLKARKTEKGLPRILTTDRLQVTRDDEERTIIEGVYALGDAADVDGATLPTTAEVATQKATYLASMLNGKIAEPEAWSPFQYKQRALVTYLGNHDGVIGGREDWTGASAWLAWRSGTLMWTWSWSRRVKILFTWTMDRLVGRDIVQN</sequence>
<protein>
    <submittedName>
        <fullName evidence="7">FAD/NAD(P)-binding domain-containing protein</fullName>
    </submittedName>
</protein>
<accession>A0A6G1JSX9</accession>
<evidence type="ECO:0000259" key="6">
    <source>
        <dbReference type="Pfam" id="PF07992"/>
    </source>
</evidence>
<keyword evidence="2" id="KW-0285">Flavoprotein</keyword>
<dbReference type="GO" id="GO:0003954">
    <property type="term" value="F:NADH dehydrogenase activity"/>
    <property type="evidence" value="ECO:0007669"/>
    <property type="project" value="InterPro"/>
</dbReference>
<proteinExistence type="inferred from homology"/>
<reference evidence="7" key="1">
    <citation type="journal article" date="2020" name="Stud. Mycol.">
        <title>101 Dothideomycetes genomes: a test case for predicting lifestyles and emergence of pathogens.</title>
        <authorList>
            <person name="Haridas S."/>
            <person name="Albert R."/>
            <person name="Binder M."/>
            <person name="Bloem J."/>
            <person name="Labutti K."/>
            <person name="Salamov A."/>
            <person name="Andreopoulos B."/>
            <person name="Baker S."/>
            <person name="Barry K."/>
            <person name="Bills G."/>
            <person name="Bluhm B."/>
            <person name="Cannon C."/>
            <person name="Castanera R."/>
            <person name="Culley D."/>
            <person name="Daum C."/>
            <person name="Ezra D."/>
            <person name="Gonzalez J."/>
            <person name="Henrissat B."/>
            <person name="Kuo A."/>
            <person name="Liang C."/>
            <person name="Lipzen A."/>
            <person name="Lutzoni F."/>
            <person name="Magnuson J."/>
            <person name="Mondo S."/>
            <person name="Nolan M."/>
            <person name="Ohm R."/>
            <person name="Pangilinan J."/>
            <person name="Park H.-J."/>
            <person name="Ramirez L."/>
            <person name="Alfaro M."/>
            <person name="Sun H."/>
            <person name="Tritt A."/>
            <person name="Yoshinaga Y."/>
            <person name="Zwiers L.-H."/>
            <person name="Turgeon B."/>
            <person name="Goodwin S."/>
            <person name="Spatafora J."/>
            <person name="Crous P."/>
            <person name="Grigoriev I."/>
        </authorList>
    </citation>
    <scope>NUCLEOTIDE SEQUENCE</scope>
    <source>
        <strain evidence="7">CBS 279.74</strain>
    </source>
</reference>
<keyword evidence="5" id="KW-0520">NAD</keyword>
<evidence type="ECO:0000313" key="8">
    <source>
        <dbReference type="Proteomes" id="UP000799428"/>
    </source>
</evidence>
<dbReference type="EMBL" id="MU005786">
    <property type="protein sequence ID" value="KAF2703658.1"/>
    <property type="molecule type" value="Genomic_DNA"/>
</dbReference>
<dbReference type="PANTHER" id="PTHR43706">
    <property type="entry name" value="NADH DEHYDROGENASE"/>
    <property type="match status" value="1"/>
</dbReference>
<dbReference type="GO" id="GO:0005739">
    <property type="term" value="C:mitochondrion"/>
    <property type="evidence" value="ECO:0007669"/>
    <property type="project" value="TreeGrafter"/>
</dbReference>
<evidence type="ECO:0000313" key="7">
    <source>
        <dbReference type="EMBL" id="KAF2703658.1"/>
    </source>
</evidence>
<evidence type="ECO:0000256" key="2">
    <source>
        <dbReference type="ARBA" id="ARBA00022630"/>
    </source>
</evidence>
<dbReference type="PRINTS" id="PR00368">
    <property type="entry name" value="FADPNR"/>
</dbReference>
<keyword evidence="4" id="KW-0560">Oxidoreductase</keyword>
<dbReference type="Pfam" id="PF07992">
    <property type="entry name" value="Pyr_redox_2"/>
    <property type="match status" value="1"/>
</dbReference>
<dbReference type="InterPro" id="IPR036188">
    <property type="entry name" value="FAD/NAD-bd_sf"/>
</dbReference>
<name>A0A6G1JSX9_9PLEO</name>
<evidence type="ECO:0000256" key="5">
    <source>
        <dbReference type="ARBA" id="ARBA00023027"/>
    </source>
</evidence>
<dbReference type="InterPro" id="IPR045024">
    <property type="entry name" value="NDH-2"/>
</dbReference>
<evidence type="ECO:0000256" key="4">
    <source>
        <dbReference type="ARBA" id="ARBA00023002"/>
    </source>
</evidence>
<evidence type="ECO:0000256" key="3">
    <source>
        <dbReference type="ARBA" id="ARBA00022827"/>
    </source>
</evidence>
<dbReference type="OrthoDB" id="3244603at2759"/>
<keyword evidence="3" id="KW-0274">FAD</keyword>
<dbReference type="SUPFAM" id="SSF51905">
    <property type="entry name" value="FAD/NAD(P)-binding domain"/>
    <property type="match status" value="1"/>
</dbReference>
<dbReference type="Gene3D" id="3.50.50.100">
    <property type="match status" value="1"/>
</dbReference>